<sequence>MEISIRTATAEDLETIIALQTLSLSNLPDYFRKYDRRQIDSLIAGQAKSRSIVFPIETNLIAEDDRGKPIGFISILNCKPKISGLFVHPDYMNRGVGKQLLKKLELLAIEQRIGKLGVMSSMESVAFYEKNGYQFKRKTGFFSKGWVWIPCKLLEKELIPTPLAERLAEQTVKIVMLLAFLAIITNIIYKAERKQICSPTPDYRVCTQIDRP</sequence>
<accession>A0A2T1GDE5</accession>
<dbReference type="PROSITE" id="PS51186">
    <property type="entry name" value="GNAT"/>
    <property type="match status" value="1"/>
</dbReference>
<evidence type="ECO:0000313" key="2">
    <source>
        <dbReference type="EMBL" id="PSB55444.1"/>
    </source>
</evidence>
<dbReference type="RefSeq" id="WP_106306229.1">
    <property type="nucleotide sequence ID" value="NZ_PVWO01000186.1"/>
</dbReference>
<name>A0A2T1GDE5_9CYAN</name>
<dbReference type="Proteomes" id="UP000238937">
    <property type="component" value="Unassembled WGS sequence"/>
</dbReference>
<organism evidence="2 3">
    <name type="scientific">Chamaesiphon polymorphus CCALA 037</name>
    <dbReference type="NCBI Taxonomy" id="2107692"/>
    <lineage>
        <taxon>Bacteria</taxon>
        <taxon>Bacillati</taxon>
        <taxon>Cyanobacteriota</taxon>
        <taxon>Cyanophyceae</taxon>
        <taxon>Gomontiellales</taxon>
        <taxon>Chamaesiphonaceae</taxon>
        <taxon>Chamaesiphon</taxon>
    </lineage>
</organism>
<evidence type="ECO:0000259" key="1">
    <source>
        <dbReference type="PROSITE" id="PS51186"/>
    </source>
</evidence>
<dbReference type="CDD" id="cd04301">
    <property type="entry name" value="NAT_SF"/>
    <property type="match status" value="1"/>
</dbReference>
<dbReference type="InterPro" id="IPR016181">
    <property type="entry name" value="Acyl_CoA_acyltransferase"/>
</dbReference>
<comment type="caution">
    <text evidence="2">The sequence shown here is derived from an EMBL/GenBank/DDBJ whole genome shotgun (WGS) entry which is preliminary data.</text>
</comment>
<dbReference type="EMBL" id="PVWO01000186">
    <property type="protein sequence ID" value="PSB55444.1"/>
    <property type="molecule type" value="Genomic_DNA"/>
</dbReference>
<proteinExistence type="predicted"/>
<dbReference type="GO" id="GO:0016747">
    <property type="term" value="F:acyltransferase activity, transferring groups other than amino-acyl groups"/>
    <property type="evidence" value="ECO:0007669"/>
    <property type="project" value="InterPro"/>
</dbReference>
<evidence type="ECO:0000313" key="3">
    <source>
        <dbReference type="Proteomes" id="UP000238937"/>
    </source>
</evidence>
<dbReference type="OrthoDB" id="9800797at2"/>
<keyword evidence="3" id="KW-1185">Reference proteome</keyword>
<dbReference type="AlphaFoldDB" id="A0A2T1GDE5"/>
<protein>
    <recommendedName>
        <fullName evidence="1">N-acetyltransferase domain-containing protein</fullName>
    </recommendedName>
</protein>
<dbReference type="SUPFAM" id="SSF55729">
    <property type="entry name" value="Acyl-CoA N-acyltransferases (Nat)"/>
    <property type="match status" value="1"/>
</dbReference>
<dbReference type="Pfam" id="PF13673">
    <property type="entry name" value="Acetyltransf_10"/>
    <property type="match status" value="1"/>
</dbReference>
<gene>
    <name evidence="2" type="ORF">C7B77_14970</name>
</gene>
<feature type="domain" description="N-acetyltransferase" evidence="1">
    <location>
        <begin position="3"/>
        <end position="160"/>
    </location>
</feature>
<dbReference type="InterPro" id="IPR000182">
    <property type="entry name" value="GNAT_dom"/>
</dbReference>
<dbReference type="Gene3D" id="3.40.630.30">
    <property type="match status" value="1"/>
</dbReference>
<reference evidence="2 3" key="1">
    <citation type="submission" date="2018-03" db="EMBL/GenBank/DDBJ databases">
        <title>The ancient ancestry and fast evolution of plastids.</title>
        <authorList>
            <person name="Moore K.R."/>
            <person name="Magnabosco C."/>
            <person name="Momper L."/>
            <person name="Gold D.A."/>
            <person name="Bosak T."/>
            <person name="Fournier G.P."/>
        </authorList>
    </citation>
    <scope>NUCLEOTIDE SEQUENCE [LARGE SCALE GENOMIC DNA]</scope>
    <source>
        <strain evidence="2 3">CCALA 037</strain>
    </source>
</reference>